<dbReference type="STRING" id="46731.A0A3M6UX10"/>
<evidence type="ECO:0000313" key="13">
    <source>
        <dbReference type="Proteomes" id="UP000275408"/>
    </source>
</evidence>
<keyword evidence="2 10" id="KW-0732">Signal</keyword>
<feature type="compositionally biased region" description="Basic and acidic residues" evidence="8">
    <location>
        <begin position="1308"/>
        <end position="1319"/>
    </location>
</feature>
<accession>A0A3M6UX10</accession>
<dbReference type="PROSITE" id="PS50026">
    <property type="entry name" value="EGF_3"/>
    <property type="match status" value="1"/>
</dbReference>
<gene>
    <name evidence="12" type="ORF">pdam_00000102</name>
</gene>
<dbReference type="Pfam" id="PF00008">
    <property type="entry name" value="EGF"/>
    <property type="match status" value="1"/>
</dbReference>
<keyword evidence="1 6" id="KW-0245">EGF-like domain</keyword>
<evidence type="ECO:0000256" key="2">
    <source>
        <dbReference type="ARBA" id="ARBA00022729"/>
    </source>
</evidence>
<feature type="region of interest" description="Disordered" evidence="8">
    <location>
        <begin position="1538"/>
        <end position="1586"/>
    </location>
</feature>
<dbReference type="GO" id="GO:0005509">
    <property type="term" value="F:calcium ion binding"/>
    <property type="evidence" value="ECO:0007669"/>
    <property type="project" value="InterPro"/>
</dbReference>
<evidence type="ECO:0000256" key="3">
    <source>
        <dbReference type="ARBA" id="ARBA00022737"/>
    </source>
</evidence>
<dbReference type="Proteomes" id="UP000275408">
    <property type="component" value="Unassembled WGS sequence"/>
</dbReference>
<feature type="compositionally biased region" description="Low complexity" evidence="8">
    <location>
        <begin position="994"/>
        <end position="1028"/>
    </location>
</feature>
<evidence type="ECO:0000256" key="6">
    <source>
        <dbReference type="PROSITE-ProRule" id="PRU00076"/>
    </source>
</evidence>
<keyword evidence="5" id="KW-0325">Glycoprotein</keyword>
<feature type="repeat" description="LDL-receptor class B" evidence="7">
    <location>
        <begin position="753"/>
        <end position="795"/>
    </location>
</feature>
<name>A0A3M6UX10_POCDA</name>
<feature type="compositionally biased region" description="Polar residues" evidence="8">
    <location>
        <begin position="1497"/>
        <end position="1509"/>
    </location>
</feature>
<dbReference type="Gene3D" id="2.10.25.10">
    <property type="entry name" value="Laminin"/>
    <property type="match status" value="1"/>
</dbReference>
<feature type="compositionally biased region" description="Basic and acidic residues" evidence="8">
    <location>
        <begin position="1474"/>
        <end position="1484"/>
    </location>
</feature>
<protein>
    <recommendedName>
        <fullName evidence="11">EGF-like domain-containing protein</fullName>
    </recommendedName>
</protein>
<dbReference type="OrthoDB" id="5957042at2759"/>
<evidence type="ECO:0000256" key="7">
    <source>
        <dbReference type="PROSITE-ProRule" id="PRU00461"/>
    </source>
</evidence>
<keyword evidence="9" id="KW-0472">Membrane</keyword>
<keyword evidence="4 6" id="KW-1015">Disulfide bond</keyword>
<evidence type="ECO:0000256" key="4">
    <source>
        <dbReference type="ARBA" id="ARBA00023157"/>
    </source>
</evidence>
<dbReference type="Gene3D" id="2.120.10.30">
    <property type="entry name" value="TolB, C-terminal domain"/>
    <property type="match status" value="3"/>
</dbReference>
<dbReference type="PROSITE" id="PS01186">
    <property type="entry name" value="EGF_2"/>
    <property type="match status" value="1"/>
</dbReference>
<dbReference type="PANTHER" id="PTHR46513:SF13">
    <property type="entry name" value="EGF-LIKE DOMAIN-CONTAINING PROTEIN"/>
    <property type="match status" value="1"/>
</dbReference>
<dbReference type="FunFam" id="2.10.25.10:FF:000012">
    <property type="entry name" value="Delta-like protein"/>
    <property type="match status" value="1"/>
</dbReference>
<keyword evidence="3" id="KW-0677">Repeat</keyword>
<dbReference type="InterPro" id="IPR001881">
    <property type="entry name" value="EGF-like_Ca-bd_dom"/>
</dbReference>
<comment type="caution">
    <text evidence="12">The sequence shown here is derived from an EMBL/GenBank/DDBJ whole genome shotgun (WGS) entry which is preliminary data.</text>
</comment>
<feature type="compositionally biased region" description="Polar residues" evidence="8">
    <location>
        <begin position="1603"/>
        <end position="1615"/>
    </location>
</feature>
<feature type="repeat" description="LDL-receptor class B" evidence="7">
    <location>
        <begin position="122"/>
        <end position="164"/>
    </location>
</feature>
<dbReference type="Pfam" id="PF00058">
    <property type="entry name" value="Ldl_recept_b"/>
    <property type="match status" value="6"/>
</dbReference>
<feature type="domain" description="EGF-like" evidence="11">
    <location>
        <begin position="1108"/>
        <end position="1145"/>
    </location>
</feature>
<evidence type="ECO:0000256" key="10">
    <source>
        <dbReference type="SAM" id="SignalP"/>
    </source>
</evidence>
<comment type="caution">
    <text evidence="6">Lacks conserved residue(s) required for the propagation of feature annotation.</text>
</comment>
<dbReference type="Pfam" id="PF14670">
    <property type="entry name" value="FXa_inhibition"/>
    <property type="match status" value="1"/>
</dbReference>
<reference evidence="12 13" key="1">
    <citation type="journal article" date="2018" name="Sci. Rep.">
        <title>Comparative analysis of the Pocillopora damicornis genome highlights role of immune system in coral evolution.</title>
        <authorList>
            <person name="Cunning R."/>
            <person name="Bay R.A."/>
            <person name="Gillette P."/>
            <person name="Baker A.C."/>
            <person name="Traylor-Knowles N."/>
        </authorList>
    </citation>
    <scope>NUCLEOTIDE SEQUENCE [LARGE SCALE GENOMIC DNA]</scope>
    <source>
        <strain evidence="12">RSMAS</strain>
        <tissue evidence="12">Whole animal</tissue>
    </source>
</reference>
<dbReference type="InterPro" id="IPR050778">
    <property type="entry name" value="Cueball_EGF_LRP_Nidogen"/>
</dbReference>
<feature type="region of interest" description="Disordered" evidence="8">
    <location>
        <begin position="1438"/>
        <end position="1509"/>
    </location>
</feature>
<dbReference type="EMBL" id="RCHS01000537">
    <property type="protein sequence ID" value="RMX58191.1"/>
    <property type="molecule type" value="Genomic_DNA"/>
</dbReference>
<evidence type="ECO:0000256" key="1">
    <source>
        <dbReference type="ARBA" id="ARBA00022536"/>
    </source>
</evidence>
<organism evidence="12 13">
    <name type="scientific">Pocillopora damicornis</name>
    <name type="common">Cauliflower coral</name>
    <name type="synonym">Millepora damicornis</name>
    <dbReference type="NCBI Taxonomy" id="46731"/>
    <lineage>
        <taxon>Eukaryota</taxon>
        <taxon>Metazoa</taxon>
        <taxon>Cnidaria</taxon>
        <taxon>Anthozoa</taxon>
        <taxon>Hexacorallia</taxon>
        <taxon>Scleractinia</taxon>
        <taxon>Astrocoeniina</taxon>
        <taxon>Pocilloporidae</taxon>
        <taxon>Pocillopora</taxon>
    </lineage>
</organism>
<sequence>MITQKNLFASSLRGILLFLTWQTINYKGVTSTSCQSQPCLYFSNSRALQALDISSSNLYSVAPNLNSVDAVDVHVKLNLVYWSERQPNVIKRLNITSGKVENVSTDSNIGQIKGIAVEWESGLIYWTDNTNRRIEVAQLDGKNRRVLFSKDIRNPLGIVVDPRKGYMFWSNGGFQSKIERASLAGENRKTLVNLGSSYSNVPVGMTIDFQANRIYFISRGLFTKRLESIDFDGNTRQQFTSLSSISYPYDIVLLSGVFYVSDARGNKIFKIEKSTKRSLGNYAGLGFSNLRGLEMFSSLRQPKGSSACHNNSGCSHLCLLSPAGSQCACPIGSILKPDGKTRDDSASKLLLLADKTQRGLYQIPLGASISKKAMAIPLNNVRRPVGVEFDPLNGFVYWSDSFRDVISRVHLNGSTQEEVVDRLRTPNGIAIDFIARNLYWTDKGSNRIEVSQLDGSFRKTLVYNDLWDPLDIVLDVEKGYMYWSQEGSSSIDTKIERADMDGMNRVVVKSWNYYSHTTRSPNGLALDKEQNRLYYFDDYTDRIYYVSLSTGAESTLLIRQGSPKGTVVHGSYIYWTETQGQSGAVYRADKKSGENVESVVSGLVGPEDICVYDANDSLLQTVKSNCSRNNGGCSHLCLLTPGGHRCACPNEMNLKPDGKTCHFSEFLLFADSTKKKIYLINIDNQHSQVVPLELGNLQEPEALDFDPQTHSIYWSDLQFRQIVRANPDGKSKTIIVNSGLQRPRGIAVDYAGRNLYWTDYDGERIEVAKLDGSQRKVLISRNIEKPVDIVLDLNNGLMYWSSWSTQPKIEQASMDGSNRSTVVLFQRSWWHRSANPNGLALDPETSRLFWVDTTKSLIQYTDLGLGDGSITTLPVPSFYLSNAYGLTLKDNTLYWSTSGSIYAADKKTGGNVRRLVRNIASPRDVHAYHNYSAIPDDHPCSLFNGWCTHLCLLKPGGYQCACPTDTGDIPCKTTPVIPPSSTLSLSPSWSPSPSSSPLSISSPPSTTSFTSTPSSMLAVSTSSKSPLQSTPPSPSPLSMQTSSLSPSLSVFNFPISSSSLPLSSSSMSSLSVSSPQQEPASSYTLLKRPSSSIVPLSHSSVISTLPPLVDACISRPCKNGGTCLEGNEGSYTCRCALGYTWPHCELNIGDNVVSIAFKMTTAQWNQDTLRKSIAKAFTEYCTKDQRPCKLRKRLNDIRTRSTPRIDDINVFRTEDVLVLGRHFEGHQRLFSIVLAVLVPEEKQRQSSLRQTISAATLCKMIVKTSERISEYMDNVEIVLINGEKEPTCASNPVDDDEHEGKNGQISGNKERKVDSQHEEGLSSGATAGIILSIILVIILVGVGFVLVRSREKGLKIFRTPFTLSFNNPGFEPHHSNLHDDNSGGVPFSIPETYDPYEVVKRPSSISERQFQNPETSVYEQECENPLYLAKSKDGDFQSSAGNPIYESINGHGSGNPKGPRPESDYGSLAKRKFHPDGDRNEEPLYAKPNKIKPRSPSGFNSPEAQNGNTYAQLGLGSVVQPSQDSGFEQPGYASLAPFSRNIHGGNGKGVSSRKGISSQDNFWPQNTVHPQNPESQNEKPVSPRKACFLGYPASRLADENCSKEQLSSKQKVRSTTLKDKETPVLHLPTEPGPEETII</sequence>
<evidence type="ECO:0000256" key="9">
    <source>
        <dbReference type="SAM" id="Phobius"/>
    </source>
</evidence>
<dbReference type="SUPFAM" id="SSF57196">
    <property type="entry name" value="EGF/Laminin"/>
    <property type="match status" value="3"/>
</dbReference>
<feature type="chain" id="PRO_5018166428" description="EGF-like domain-containing protein" evidence="10">
    <location>
        <begin position="32"/>
        <end position="1638"/>
    </location>
</feature>
<dbReference type="SMART" id="SM00179">
    <property type="entry name" value="EGF_CA"/>
    <property type="match status" value="2"/>
</dbReference>
<feature type="repeat" description="LDL-receptor class B" evidence="7">
    <location>
        <begin position="165"/>
        <end position="211"/>
    </location>
</feature>
<evidence type="ECO:0000256" key="5">
    <source>
        <dbReference type="ARBA" id="ARBA00023180"/>
    </source>
</evidence>
<feature type="region of interest" description="Disordered" evidence="8">
    <location>
        <begin position="1286"/>
        <end position="1319"/>
    </location>
</feature>
<feature type="signal peptide" evidence="10">
    <location>
        <begin position="1"/>
        <end position="31"/>
    </location>
</feature>
<evidence type="ECO:0000259" key="11">
    <source>
        <dbReference type="PROSITE" id="PS50026"/>
    </source>
</evidence>
<feature type="repeat" description="LDL-receptor class B" evidence="7">
    <location>
        <begin position="436"/>
        <end position="478"/>
    </location>
</feature>
<feature type="region of interest" description="Disordered" evidence="8">
    <location>
        <begin position="1599"/>
        <end position="1638"/>
    </location>
</feature>
<dbReference type="PANTHER" id="PTHR46513">
    <property type="entry name" value="VITELLOGENIN RECEPTOR-LIKE PROTEIN-RELATED-RELATED"/>
    <property type="match status" value="1"/>
</dbReference>
<dbReference type="FunFam" id="2.120.10.30:FF:000241">
    <property type="entry name" value="Low-density lipoprotein receptor-related protein 6"/>
    <property type="match status" value="3"/>
</dbReference>
<proteinExistence type="predicted"/>
<keyword evidence="9" id="KW-1133">Transmembrane helix</keyword>
<dbReference type="SMART" id="SM00135">
    <property type="entry name" value="LY"/>
    <property type="match status" value="13"/>
</dbReference>
<dbReference type="PROSITE" id="PS51120">
    <property type="entry name" value="LDLRB"/>
    <property type="match status" value="7"/>
</dbReference>
<dbReference type="SMART" id="SM00181">
    <property type="entry name" value="EGF"/>
    <property type="match status" value="4"/>
</dbReference>
<feature type="compositionally biased region" description="Polar residues" evidence="8">
    <location>
        <begin position="1554"/>
        <end position="1579"/>
    </location>
</feature>
<dbReference type="InterPro" id="IPR000742">
    <property type="entry name" value="EGF"/>
</dbReference>
<dbReference type="InterPro" id="IPR000033">
    <property type="entry name" value="LDLR_classB_rpt"/>
</dbReference>
<dbReference type="InterPro" id="IPR011042">
    <property type="entry name" value="6-blade_b-propeller_TolB-like"/>
</dbReference>
<keyword evidence="13" id="KW-1185">Reference proteome</keyword>
<evidence type="ECO:0000256" key="8">
    <source>
        <dbReference type="SAM" id="MobiDB-lite"/>
    </source>
</evidence>
<feature type="repeat" description="LDL-receptor class B" evidence="7">
    <location>
        <begin position="796"/>
        <end position="845"/>
    </location>
</feature>
<evidence type="ECO:0000313" key="12">
    <source>
        <dbReference type="EMBL" id="RMX58191.1"/>
    </source>
</evidence>
<dbReference type="SUPFAM" id="SSF63825">
    <property type="entry name" value="YWTD domain"/>
    <property type="match status" value="3"/>
</dbReference>
<feature type="repeat" description="LDL-receptor class B" evidence="7">
    <location>
        <begin position="394"/>
        <end position="435"/>
    </location>
</feature>
<dbReference type="CDD" id="cd00054">
    <property type="entry name" value="EGF_CA"/>
    <property type="match status" value="1"/>
</dbReference>
<feature type="disulfide bond" evidence="6">
    <location>
        <begin position="1135"/>
        <end position="1144"/>
    </location>
</feature>
<feature type="transmembrane region" description="Helical" evidence="9">
    <location>
        <begin position="1325"/>
        <end position="1347"/>
    </location>
</feature>
<feature type="repeat" description="LDL-receptor class B" evidence="7">
    <location>
        <begin position="710"/>
        <end position="752"/>
    </location>
</feature>
<keyword evidence="9" id="KW-0812">Transmembrane</keyword>
<feature type="region of interest" description="Disordered" evidence="8">
    <location>
        <begin position="994"/>
        <end position="1041"/>
    </location>
</feature>